<dbReference type="Proteomes" id="UP000029050">
    <property type="component" value="Unassembled WGS sequence"/>
</dbReference>
<dbReference type="EMBL" id="JGZI01000010">
    <property type="protein sequence ID" value="KFI81435.1"/>
    <property type="molecule type" value="Genomic_DNA"/>
</dbReference>
<dbReference type="GO" id="GO:0006282">
    <property type="term" value="P:regulation of DNA repair"/>
    <property type="evidence" value="ECO:0007669"/>
    <property type="project" value="InterPro"/>
</dbReference>
<dbReference type="OrthoDB" id="3238942at2"/>
<accession>A0A087CDT5</accession>
<evidence type="ECO:0000313" key="9">
    <source>
        <dbReference type="Proteomes" id="UP000029050"/>
    </source>
</evidence>
<proteinExistence type="inferred from homology"/>
<dbReference type="GO" id="GO:0005737">
    <property type="term" value="C:cytoplasm"/>
    <property type="evidence" value="ECO:0007669"/>
    <property type="project" value="UniProtKB-SubCell"/>
</dbReference>
<protein>
    <recommendedName>
        <fullName evidence="3">Regulatory protein RecX</fullName>
    </recommendedName>
</protein>
<dbReference type="GeneID" id="98301037"/>
<dbReference type="eggNOG" id="COG2137">
    <property type="taxonomic scope" value="Bacteria"/>
</dbReference>
<reference evidence="8 9" key="1">
    <citation type="submission" date="2014-03" db="EMBL/GenBank/DDBJ databases">
        <title>Genomics of Bifidobacteria.</title>
        <authorList>
            <person name="Ventura M."/>
            <person name="Milani C."/>
            <person name="Lugli G.A."/>
        </authorList>
    </citation>
    <scope>NUCLEOTIDE SEQUENCE [LARGE SCALE GENOMIC DNA]</scope>
    <source>
        <strain evidence="8 9">LMG 21775</strain>
    </source>
</reference>
<evidence type="ECO:0000313" key="8">
    <source>
        <dbReference type="EMBL" id="KFI81435.1"/>
    </source>
</evidence>
<evidence type="ECO:0000256" key="5">
    <source>
        <dbReference type="SAM" id="MobiDB-lite"/>
    </source>
</evidence>
<dbReference type="Pfam" id="PF21982">
    <property type="entry name" value="RecX_HTH1"/>
    <property type="match status" value="1"/>
</dbReference>
<comment type="caution">
    <text evidence="8">The sequence shown here is derived from an EMBL/GenBank/DDBJ whole genome shotgun (WGS) entry which is preliminary data.</text>
</comment>
<dbReference type="InterPro" id="IPR036388">
    <property type="entry name" value="WH-like_DNA-bd_sf"/>
</dbReference>
<dbReference type="RefSeq" id="WP_081884378.1">
    <property type="nucleotide sequence ID" value="NZ_JBDOCD010000005.1"/>
</dbReference>
<organism evidence="8 9">
    <name type="scientific">Bifidobacterium psychraerophilum</name>
    <dbReference type="NCBI Taxonomy" id="218140"/>
    <lineage>
        <taxon>Bacteria</taxon>
        <taxon>Bacillati</taxon>
        <taxon>Actinomycetota</taxon>
        <taxon>Actinomycetes</taxon>
        <taxon>Bifidobacteriales</taxon>
        <taxon>Bifidobacteriaceae</taxon>
        <taxon>Bifidobacterium</taxon>
    </lineage>
</organism>
<feature type="compositionally biased region" description="Polar residues" evidence="5">
    <location>
        <begin position="16"/>
        <end position="26"/>
    </location>
</feature>
<gene>
    <name evidence="8" type="ORF">BPSY_1843</name>
</gene>
<evidence type="ECO:0000259" key="6">
    <source>
        <dbReference type="Pfam" id="PF02631"/>
    </source>
</evidence>
<dbReference type="PANTHER" id="PTHR33602:SF1">
    <property type="entry name" value="REGULATORY PROTEIN RECX FAMILY PROTEIN"/>
    <property type="match status" value="1"/>
</dbReference>
<keyword evidence="9" id="KW-1185">Reference proteome</keyword>
<evidence type="ECO:0000259" key="7">
    <source>
        <dbReference type="Pfam" id="PF21982"/>
    </source>
</evidence>
<sequence length="185" mass="20664">MISADEFLGQVGMDTELSTASGSSGSDAMDRSDDERFDACKESALRSLDAAQRSSSDLAKRLIGKGYEEETVDAVICRLQQLGLLDDEAYAEDLMRYCLQRDMGERGVRMEMSRKGVEATLAARLIEEAAQRGDFVDAAYELGRSVERRTHGLERKVRMRRLWSAGGRKGHSPDTLRKVFDDLFV</sequence>
<dbReference type="Gene3D" id="1.10.10.10">
    <property type="entry name" value="Winged helix-like DNA-binding domain superfamily/Winged helix DNA-binding domain"/>
    <property type="match status" value="2"/>
</dbReference>
<comment type="subcellular location">
    <subcellularLocation>
        <location evidence="1">Cytoplasm</location>
    </subcellularLocation>
</comment>
<dbReference type="Pfam" id="PF02631">
    <property type="entry name" value="RecX_HTH2"/>
    <property type="match status" value="1"/>
</dbReference>
<feature type="region of interest" description="Disordered" evidence="5">
    <location>
        <begin position="13"/>
        <end position="35"/>
    </location>
</feature>
<name>A0A087CDT5_9BIFI</name>
<feature type="domain" description="RecX first three-helical" evidence="7">
    <location>
        <begin position="40"/>
        <end position="79"/>
    </location>
</feature>
<dbReference type="AlphaFoldDB" id="A0A087CDT5"/>
<dbReference type="PANTHER" id="PTHR33602">
    <property type="entry name" value="REGULATORY PROTEIN RECX FAMILY PROTEIN"/>
    <property type="match status" value="1"/>
</dbReference>
<evidence type="ECO:0000256" key="1">
    <source>
        <dbReference type="ARBA" id="ARBA00004496"/>
    </source>
</evidence>
<dbReference type="InterPro" id="IPR003783">
    <property type="entry name" value="Regulatory_RecX"/>
</dbReference>
<feature type="domain" description="RecX second three-helical" evidence="6">
    <location>
        <begin position="86"/>
        <end position="123"/>
    </location>
</feature>
<evidence type="ECO:0000256" key="2">
    <source>
        <dbReference type="ARBA" id="ARBA00009695"/>
    </source>
</evidence>
<dbReference type="InterPro" id="IPR053924">
    <property type="entry name" value="RecX_HTH_2nd"/>
</dbReference>
<evidence type="ECO:0000256" key="3">
    <source>
        <dbReference type="ARBA" id="ARBA00018111"/>
    </source>
</evidence>
<evidence type="ECO:0000256" key="4">
    <source>
        <dbReference type="ARBA" id="ARBA00022490"/>
    </source>
</evidence>
<dbReference type="InterPro" id="IPR053926">
    <property type="entry name" value="RecX_HTH_1st"/>
</dbReference>
<comment type="similarity">
    <text evidence="2">Belongs to the RecX family.</text>
</comment>
<dbReference type="STRING" id="218140.BPSY_1843"/>
<keyword evidence="4" id="KW-0963">Cytoplasm</keyword>